<dbReference type="EMBL" id="PYAS01000007">
    <property type="protein sequence ID" value="PSL27920.1"/>
    <property type="molecule type" value="Genomic_DNA"/>
</dbReference>
<sequence length="318" mass="36397">MEDKRFLEELVKRYVANALSREELDIFFRLMAEGKLDEPLAKQLDQEAGAETESVIPLRRQPWIAVSRTFRIAASVLLVLTLSFFIWKHNAFQLFGNTISVTTDKGERKEIKLPDGSTVWLNESSKMEYPRHFAEHQRKVVLLDGEAYFDIKRDESKPFFVGASGTTTRVLGTAFNIRSYHFLKSILVTVTRGKVEVERAGGAAAPERKILLPNEQVSYDVRTREIKKVNVNSANAVAWKEGRLLFDNESFANVIAILENKFDVKIQAEESIREYHMSAEFASTDSLPRILDLLSLANNLEYRLENNQITLSKKRRPI</sequence>
<evidence type="ECO:0000313" key="3">
    <source>
        <dbReference type="EMBL" id="PSL27920.1"/>
    </source>
</evidence>
<protein>
    <submittedName>
        <fullName evidence="3">FecR family protein</fullName>
    </submittedName>
</protein>
<dbReference type="GO" id="GO:0016989">
    <property type="term" value="F:sigma factor antagonist activity"/>
    <property type="evidence" value="ECO:0007669"/>
    <property type="project" value="TreeGrafter"/>
</dbReference>
<organism evidence="3 4">
    <name type="scientific">Dyadobacter jiangsuensis</name>
    <dbReference type="NCBI Taxonomy" id="1591085"/>
    <lineage>
        <taxon>Bacteria</taxon>
        <taxon>Pseudomonadati</taxon>
        <taxon>Bacteroidota</taxon>
        <taxon>Cytophagia</taxon>
        <taxon>Cytophagales</taxon>
        <taxon>Spirosomataceae</taxon>
        <taxon>Dyadobacter</taxon>
    </lineage>
</organism>
<feature type="domain" description="Protein FecR C-terminal" evidence="2">
    <location>
        <begin position="243"/>
        <end position="311"/>
    </location>
</feature>
<reference evidence="3 4" key="1">
    <citation type="submission" date="2018-03" db="EMBL/GenBank/DDBJ databases">
        <title>Genomic Encyclopedia of Archaeal and Bacterial Type Strains, Phase II (KMG-II): from individual species to whole genera.</title>
        <authorList>
            <person name="Goeker M."/>
        </authorList>
    </citation>
    <scope>NUCLEOTIDE SEQUENCE [LARGE SCALE GENOMIC DNA]</scope>
    <source>
        <strain evidence="3 4">DSM 29057</strain>
    </source>
</reference>
<accession>A0A2P8G1R0</accession>
<gene>
    <name evidence="3" type="ORF">CLV60_107185</name>
</gene>
<dbReference type="Pfam" id="PF04773">
    <property type="entry name" value="FecR"/>
    <property type="match status" value="1"/>
</dbReference>
<proteinExistence type="predicted"/>
<dbReference type="AlphaFoldDB" id="A0A2P8G1R0"/>
<dbReference type="Gene3D" id="2.60.120.1440">
    <property type="match status" value="1"/>
</dbReference>
<evidence type="ECO:0000259" key="1">
    <source>
        <dbReference type="Pfam" id="PF04773"/>
    </source>
</evidence>
<dbReference type="InterPro" id="IPR012373">
    <property type="entry name" value="Ferrdict_sens_TM"/>
</dbReference>
<comment type="caution">
    <text evidence="3">The sequence shown here is derived from an EMBL/GenBank/DDBJ whole genome shotgun (WGS) entry which is preliminary data.</text>
</comment>
<dbReference type="PIRSF" id="PIRSF018266">
    <property type="entry name" value="FecR"/>
    <property type="match status" value="1"/>
</dbReference>
<dbReference type="RefSeq" id="WP_106596400.1">
    <property type="nucleotide sequence ID" value="NZ_PYAS01000007.1"/>
</dbReference>
<keyword evidence="4" id="KW-1185">Reference proteome</keyword>
<dbReference type="OrthoDB" id="642683at2"/>
<evidence type="ECO:0000259" key="2">
    <source>
        <dbReference type="Pfam" id="PF16344"/>
    </source>
</evidence>
<name>A0A2P8G1R0_9BACT</name>
<dbReference type="Proteomes" id="UP000241964">
    <property type="component" value="Unassembled WGS sequence"/>
</dbReference>
<feature type="domain" description="FecR protein" evidence="1">
    <location>
        <begin position="101"/>
        <end position="196"/>
    </location>
</feature>
<dbReference type="Pfam" id="PF16344">
    <property type="entry name" value="FecR_C"/>
    <property type="match status" value="1"/>
</dbReference>
<dbReference type="PANTHER" id="PTHR30273">
    <property type="entry name" value="PERIPLASMIC SIGNAL SENSOR AND SIGMA FACTOR ACTIVATOR FECR-RELATED"/>
    <property type="match status" value="1"/>
</dbReference>
<dbReference type="InterPro" id="IPR006860">
    <property type="entry name" value="FecR"/>
</dbReference>
<dbReference type="Gene3D" id="3.55.50.30">
    <property type="match status" value="1"/>
</dbReference>
<evidence type="ECO:0000313" key="4">
    <source>
        <dbReference type="Proteomes" id="UP000241964"/>
    </source>
</evidence>
<dbReference type="InterPro" id="IPR032508">
    <property type="entry name" value="FecR_C"/>
</dbReference>
<dbReference type="PANTHER" id="PTHR30273:SF2">
    <property type="entry name" value="PROTEIN FECR"/>
    <property type="match status" value="1"/>
</dbReference>